<dbReference type="InterPro" id="IPR008984">
    <property type="entry name" value="SMAD_FHA_dom_sf"/>
</dbReference>
<feature type="compositionally biased region" description="Basic and acidic residues" evidence="1">
    <location>
        <begin position="42"/>
        <end position="53"/>
    </location>
</feature>
<evidence type="ECO:0000313" key="3">
    <source>
        <dbReference type="EMBL" id="RCK55645.1"/>
    </source>
</evidence>
<protein>
    <submittedName>
        <fullName evidence="3">Protein PLM2</fullName>
    </submittedName>
</protein>
<evidence type="ECO:0000259" key="2">
    <source>
        <dbReference type="PROSITE" id="PS50006"/>
    </source>
</evidence>
<reference evidence="3 4" key="1">
    <citation type="submission" date="2018-06" db="EMBL/GenBank/DDBJ databases">
        <title>Whole genome sequencing of Candida tropicalis (genome annotated by CSBL at Korea University).</title>
        <authorList>
            <person name="Ahn J."/>
        </authorList>
    </citation>
    <scope>NUCLEOTIDE SEQUENCE [LARGE SCALE GENOMIC DNA]</scope>
    <source>
        <strain evidence="3 4">ATCC 20962</strain>
    </source>
</reference>
<feature type="region of interest" description="Disordered" evidence="1">
    <location>
        <begin position="1"/>
        <end position="101"/>
    </location>
</feature>
<feature type="compositionally biased region" description="Low complexity" evidence="1">
    <location>
        <begin position="85"/>
        <end position="96"/>
    </location>
</feature>
<feature type="compositionally biased region" description="Basic and acidic residues" evidence="1">
    <location>
        <begin position="265"/>
        <end position="275"/>
    </location>
</feature>
<sequence>MSNSNYQFPPSSPLLDDYSYQASKDPFGAGSTATTTTTNKAKAAEKRVGREEYPTPNPSSSLFRSSSPARETISETDVFKPKPVEPQQQEEAPPKANINSDFNVLNPDKAVTRIALLDTHSHFSIGRSSRSCEFALNATDARISRVHLKISYNSQQVIMTCLGSNGVGVIIPKPCFVYATNTANNFIVMENTTGVPLDAQHHHHALSKSIKLDYNHTEFFVQKGETITMPKFQNILLQISKNIVLLNPNDVDEELTDDEAPVLIETREKSVEPVEKTSVVETATPVTKLPSLSLPNTPSKPKPSIQITEQEELEYTPSKESSHPQQSATPEPSTPQPEQLKQKETTTTTSNTFQIFQDEFNIPVRSSSTSPAPQEPHDHVLADKTNIKRRAISEEPQPKKKKKIIRKQQTPEMDHSVMELPNLSEIQNILVNHLAFSRLSSTPASFLNTISVSTSKLSLSQIRSILHNLRSIGVIYRQGKDAAGKPLEEEYYYMPENDDDKERTMLVSNVKGHGGLRSCRKTHKQYYWKKPAPIKK</sequence>
<dbReference type="Gene3D" id="2.60.200.20">
    <property type="match status" value="1"/>
</dbReference>
<feature type="region of interest" description="Disordered" evidence="1">
    <location>
        <begin position="364"/>
        <end position="411"/>
    </location>
</feature>
<feature type="region of interest" description="Disordered" evidence="1">
    <location>
        <begin position="257"/>
        <end position="282"/>
    </location>
</feature>
<proteinExistence type="predicted"/>
<dbReference type="AlphaFoldDB" id="A0A367XPU3"/>
<evidence type="ECO:0000256" key="1">
    <source>
        <dbReference type="SAM" id="MobiDB-lite"/>
    </source>
</evidence>
<keyword evidence="4" id="KW-1185">Reference proteome</keyword>
<dbReference type="OrthoDB" id="5348546at2759"/>
<dbReference type="STRING" id="5486.A0A367XPU3"/>
<dbReference type="Proteomes" id="UP000253472">
    <property type="component" value="Unassembled WGS sequence"/>
</dbReference>
<dbReference type="Pfam" id="PF00498">
    <property type="entry name" value="FHA"/>
    <property type="match status" value="1"/>
</dbReference>
<feature type="compositionally biased region" description="Polar residues" evidence="1">
    <location>
        <begin position="323"/>
        <end position="339"/>
    </location>
</feature>
<organism evidence="3 4">
    <name type="scientific">Candida viswanathii</name>
    <dbReference type="NCBI Taxonomy" id="5486"/>
    <lineage>
        <taxon>Eukaryota</taxon>
        <taxon>Fungi</taxon>
        <taxon>Dikarya</taxon>
        <taxon>Ascomycota</taxon>
        <taxon>Saccharomycotina</taxon>
        <taxon>Pichiomycetes</taxon>
        <taxon>Debaryomycetaceae</taxon>
        <taxon>Candida/Lodderomyces clade</taxon>
        <taxon>Candida</taxon>
    </lineage>
</organism>
<accession>A0A367XPU3</accession>
<feature type="domain" description="FHA" evidence="2">
    <location>
        <begin position="123"/>
        <end position="169"/>
    </location>
</feature>
<dbReference type="SUPFAM" id="SSF49879">
    <property type="entry name" value="SMAD/FHA domain"/>
    <property type="match status" value="1"/>
</dbReference>
<feature type="region of interest" description="Disordered" evidence="1">
    <location>
        <begin position="312"/>
        <end position="348"/>
    </location>
</feature>
<name>A0A367XPU3_9ASCO</name>
<feature type="compositionally biased region" description="Basic and acidic residues" evidence="1">
    <location>
        <begin position="375"/>
        <end position="398"/>
    </location>
</feature>
<feature type="compositionally biased region" description="Low complexity" evidence="1">
    <location>
        <begin position="32"/>
        <end position="41"/>
    </location>
</feature>
<gene>
    <name evidence="3" type="primary">PLM2_0</name>
    <name evidence="3" type="ORF">Cantr_05620</name>
</gene>
<dbReference type="EMBL" id="QLNQ01000029">
    <property type="protein sequence ID" value="RCK55645.1"/>
    <property type="molecule type" value="Genomic_DNA"/>
</dbReference>
<dbReference type="PROSITE" id="PS50006">
    <property type="entry name" value="FHA_DOMAIN"/>
    <property type="match status" value="1"/>
</dbReference>
<dbReference type="InterPro" id="IPR000253">
    <property type="entry name" value="FHA_dom"/>
</dbReference>
<comment type="caution">
    <text evidence="3">The sequence shown here is derived from an EMBL/GenBank/DDBJ whole genome shotgun (WGS) entry which is preliminary data.</text>
</comment>
<evidence type="ECO:0000313" key="4">
    <source>
        <dbReference type="Proteomes" id="UP000253472"/>
    </source>
</evidence>